<sequence length="80" mass="8793">MRESKKQEKENNSLSIHEPLCYSSSHSSSHQPTTSLSCLLPSADFYTVLTLCPQALPAVISASHYNPHRTPSSTLDLHAL</sequence>
<accession>A0AAE1PDE4</accession>
<name>A0AAE1PDE4_9EUCA</name>
<dbReference type="Proteomes" id="UP001292094">
    <property type="component" value="Unassembled WGS sequence"/>
</dbReference>
<protein>
    <submittedName>
        <fullName evidence="1">Uncharacterized protein</fullName>
    </submittedName>
</protein>
<gene>
    <name evidence="1" type="ORF">Pmani_022689</name>
</gene>
<comment type="caution">
    <text evidence="1">The sequence shown here is derived from an EMBL/GenBank/DDBJ whole genome shotgun (WGS) entry which is preliminary data.</text>
</comment>
<evidence type="ECO:0000313" key="2">
    <source>
        <dbReference type="Proteomes" id="UP001292094"/>
    </source>
</evidence>
<dbReference type="EMBL" id="JAWZYT010002277">
    <property type="protein sequence ID" value="KAK4305399.1"/>
    <property type="molecule type" value="Genomic_DNA"/>
</dbReference>
<reference evidence="1" key="1">
    <citation type="submission" date="2023-11" db="EMBL/GenBank/DDBJ databases">
        <title>Genome assemblies of two species of porcelain crab, Petrolisthes cinctipes and Petrolisthes manimaculis (Anomura: Porcellanidae).</title>
        <authorList>
            <person name="Angst P."/>
        </authorList>
    </citation>
    <scope>NUCLEOTIDE SEQUENCE</scope>
    <source>
        <strain evidence="1">PB745_02</strain>
        <tissue evidence="1">Gill</tissue>
    </source>
</reference>
<proteinExistence type="predicted"/>
<evidence type="ECO:0000313" key="1">
    <source>
        <dbReference type="EMBL" id="KAK4305399.1"/>
    </source>
</evidence>
<keyword evidence="2" id="KW-1185">Reference proteome</keyword>
<dbReference type="AlphaFoldDB" id="A0AAE1PDE4"/>
<organism evidence="1 2">
    <name type="scientific">Petrolisthes manimaculis</name>
    <dbReference type="NCBI Taxonomy" id="1843537"/>
    <lineage>
        <taxon>Eukaryota</taxon>
        <taxon>Metazoa</taxon>
        <taxon>Ecdysozoa</taxon>
        <taxon>Arthropoda</taxon>
        <taxon>Crustacea</taxon>
        <taxon>Multicrustacea</taxon>
        <taxon>Malacostraca</taxon>
        <taxon>Eumalacostraca</taxon>
        <taxon>Eucarida</taxon>
        <taxon>Decapoda</taxon>
        <taxon>Pleocyemata</taxon>
        <taxon>Anomura</taxon>
        <taxon>Galatheoidea</taxon>
        <taxon>Porcellanidae</taxon>
        <taxon>Petrolisthes</taxon>
    </lineage>
</organism>